<proteinExistence type="predicted"/>
<dbReference type="EMBL" id="GGFL01009356">
    <property type="protein sequence ID" value="MBW73534.1"/>
    <property type="molecule type" value="Transcribed_RNA"/>
</dbReference>
<reference evidence="2" key="1">
    <citation type="submission" date="2018-01" db="EMBL/GenBank/DDBJ databases">
        <title>An insight into the sialome of Amazonian anophelines.</title>
        <authorList>
            <person name="Ribeiro J.M."/>
            <person name="Scarpassa V."/>
            <person name="Calvo E."/>
        </authorList>
    </citation>
    <scope>NUCLEOTIDE SEQUENCE</scope>
</reference>
<protein>
    <recommendedName>
        <fullName evidence="3">Secreted protein</fullName>
    </recommendedName>
</protein>
<evidence type="ECO:0008006" key="3">
    <source>
        <dbReference type="Google" id="ProtNLM"/>
    </source>
</evidence>
<evidence type="ECO:0000313" key="2">
    <source>
        <dbReference type="EMBL" id="MBW73534.1"/>
    </source>
</evidence>
<dbReference type="AlphaFoldDB" id="A0A2M4D7H6"/>
<evidence type="ECO:0000256" key="1">
    <source>
        <dbReference type="SAM" id="SignalP"/>
    </source>
</evidence>
<organism evidence="2">
    <name type="scientific">Anopheles darlingi</name>
    <name type="common">Mosquito</name>
    <dbReference type="NCBI Taxonomy" id="43151"/>
    <lineage>
        <taxon>Eukaryota</taxon>
        <taxon>Metazoa</taxon>
        <taxon>Ecdysozoa</taxon>
        <taxon>Arthropoda</taxon>
        <taxon>Hexapoda</taxon>
        <taxon>Insecta</taxon>
        <taxon>Pterygota</taxon>
        <taxon>Neoptera</taxon>
        <taxon>Endopterygota</taxon>
        <taxon>Diptera</taxon>
        <taxon>Nematocera</taxon>
        <taxon>Culicoidea</taxon>
        <taxon>Culicidae</taxon>
        <taxon>Anophelinae</taxon>
        <taxon>Anopheles</taxon>
    </lineage>
</organism>
<sequence>MLLMVMLLLLLLVLQQIRAFKEIVAFLLAAVTTSVVLVHWLAFGTSLVATNGRIVFVFLLRCQIVALTRPRRPAVVQMMV</sequence>
<keyword evidence="1" id="KW-0732">Signal</keyword>
<feature type="signal peptide" evidence="1">
    <location>
        <begin position="1"/>
        <end position="19"/>
    </location>
</feature>
<name>A0A2M4D7H6_ANODA</name>
<feature type="chain" id="PRO_5014805152" description="Secreted protein" evidence="1">
    <location>
        <begin position="20"/>
        <end position="80"/>
    </location>
</feature>
<accession>A0A2M4D7H6</accession>